<organism evidence="1 2">
    <name type="scientific">Mycena albidolilacea</name>
    <dbReference type="NCBI Taxonomy" id="1033008"/>
    <lineage>
        <taxon>Eukaryota</taxon>
        <taxon>Fungi</taxon>
        <taxon>Dikarya</taxon>
        <taxon>Basidiomycota</taxon>
        <taxon>Agaricomycotina</taxon>
        <taxon>Agaricomycetes</taxon>
        <taxon>Agaricomycetidae</taxon>
        <taxon>Agaricales</taxon>
        <taxon>Marasmiineae</taxon>
        <taxon>Mycenaceae</taxon>
        <taxon>Mycena</taxon>
    </lineage>
</organism>
<proteinExistence type="predicted"/>
<gene>
    <name evidence="1" type="ORF">DFH08DRAFT_801938</name>
</gene>
<dbReference type="AlphaFoldDB" id="A0AAD7EYE2"/>
<name>A0AAD7EYE2_9AGAR</name>
<dbReference type="EMBL" id="JARIHO010000007">
    <property type="protein sequence ID" value="KAJ7358090.1"/>
    <property type="molecule type" value="Genomic_DNA"/>
</dbReference>
<reference evidence="1" key="1">
    <citation type="submission" date="2023-03" db="EMBL/GenBank/DDBJ databases">
        <title>Massive genome expansion in bonnet fungi (Mycena s.s.) driven by repeated elements and novel gene families across ecological guilds.</title>
        <authorList>
            <consortium name="Lawrence Berkeley National Laboratory"/>
            <person name="Harder C.B."/>
            <person name="Miyauchi S."/>
            <person name="Viragh M."/>
            <person name="Kuo A."/>
            <person name="Thoen E."/>
            <person name="Andreopoulos B."/>
            <person name="Lu D."/>
            <person name="Skrede I."/>
            <person name="Drula E."/>
            <person name="Henrissat B."/>
            <person name="Morin E."/>
            <person name="Kohler A."/>
            <person name="Barry K."/>
            <person name="LaButti K."/>
            <person name="Morin E."/>
            <person name="Salamov A."/>
            <person name="Lipzen A."/>
            <person name="Mereny Z."/>
            <person name="Hegedus B."/>
            <person name="Baldrian P."/>
            <person name="Stursova M."/>
            <person name="Weitz H."/>
            <person name="Taylor A."/>
            <person name="Grigoriev I.V."/>
            <person name="Nagy L.G."/>
            <person name="Martin F."/>
            <person name="Kauserud H."/>
        </authorList>
    </citation>
    <scope>NUCLEOTIDE SEQUENCE</scope>
    <source>
        <strain evidence="1">CBHHK002</strain>
    </source>
</reference>
<dbReference type="Proteomes" id="UP001218218">
    <property type="component" value="Unassembled WGS sequence"/>
</dbReference>
<evidence type="ECO:0000313" key="1">
    <source>
        <dbReference type="EMBL" id="KAJ7358090.1"/>
    </source>
</evidence>
<protein>
    <submittedName>
        <fullName evidence="1">Uncharacterized protein</fullName>
    </submittedName>
</protein>
<sequence length="349" mass="38080">MTSASYTSITGLTVLEKPRKTSAKGLVFDGFFYPGTESRESIMASLHYFNANGTDFPPVGVYFLYATAAQVDPRSTVDLFPDPKWHVQRKREDYALVGDVQFLHLIGTPDEVDFDMRQRAYVHLAGAAMNPNADTATWSMEADQYTATIRDIQKEAKDSGKVQPRSFFPATCTIPDSSRYTSSTKTKKPVPFNKHYVMVAGFLTNITSVLDATDSKIKDRFCHFRLWAFSWALGCSHPDPIHWPAQRACGTSGAALAQPVLAILHHTLGLFCRPWTAPPAPIHWPAQGACGMPGTVLAQLVLGILHPTLGPFCRAGAAQSLTLLGACSCACTASSGFLFHPATGWVLPH</sequence>
<accession>A0AAD7EYE2</accession>
<evidence type="ECO:0000313" key="2">
    <source>
        <dbReference type="Proteomes" id="UP001218218"/>
    </source>
</evidence>
<keyword evidence="2" id="KW-1185">Reference proteome</keyword>
<comment type="caution">
    <text evidence="1">The sequence shown here is derived from an EMBL/GenBank/DDBJ whole genome shotgun (WGS) entry which is preliminary data.</text>
</comment>